<dbReference type="EMBL" id="JSAM01000075">
    <property type="protein sequence ID" value="KIA77511.1"/>
    <property type="molecule type" value="Genomic_DNA"/>
</dbReference>
<dbReference type="PATRIC" id="fig|83552.4.peg.1375"/>
<evidence type="ECO:0000256" key="4">
    <source>
        <dbReference type="ARBA" id="ARBA00004496"/>
    </source>
</evidence>
<dbReference type="InterPro" id="IPR022898">
    <property type="entry name" value="RNase_HII"/>
</dbReference>
<evidence type="ECO:0000313" key="20">
    <source>
        <dbReference type="Proteomes" id="UP000031307"/>
    </source>
</evidence>
<dbReference type="GO" id="GO:0043137">
    <property type="term" value="P:DNA replication, removal of RNA primer"/>
    <property type="evidence" value="ECO:0007669"/>
    <property type="project" value="TreeGrafter"/>
</dbReference>
<dbReference type="Pfam" id="PF01351">
    <property type="entry name" value="RNase_HII"/>
    <property type="match status" value="1"/>
</dbReference>
<dbReference type="SUPFAM" id="SSF53098">
    <property type="entry name" value="Ribonuclease H-like"/>
    <property type="match status" value="1"/>
</dbReference>
<evidence type="ECO:0000256" key="5">
    <source>
        <dbReference type="ARBA" id="ARBA00007383"/>
    </source>
</evidence>
<keyword evidence="13 14" id="KW-0464">Manganese</keyword>
<feature type="region of interest" description="Disordered" evidence="17">
    <location>
        <begin position="1"/>
        <end position="22"/>
    </location>
</feature>
<organism evidence="19 20">
    <name type="scientific">Parachlamydia acanthamoebae</name>
    <dbReference type="NCBI Taxonomy" id="83552"/>
    <lineage>
        <taxon>Bacteria</taxon>
        <taxon>Pseudomonadati</taxon>
        <taxon>Chlamydiota</taxon>
        <taxon>Chlamydiia</taxon>
        <taxon>Parachlamydiales</taxon>
        <taxon>Parachlamydiaceae</taxon>
        <taxon>Parachlamydia</taxon>
    </lineage>
</organism>
<comment type="function">
    <text evidence="3 14 16">Endonuclease that specifically degrades the RNA of RNA-DNA hybrids.</text>
</comment>
<evidence type="ECO:0000259" key="18">
    <source>
        <dbReference type="PROSITE" id="PS51975"/>
    </source>
</evidence>
<evidence type="ECO:0000256" key="6">
    <source>
        <dbReference type="ARBA" id="ARBA00012180"/>
    </source>
</evidence>
<evidence type="ECO:0000256" key="12">
    <source>
        <dbReference type="ARBA" id="ARBA00022801"/>
    </source>
</evidence>
<keyword evidence="9 14" id="KW-0540">Nuclease</keyword>
<name>A0A0C1C1H8_9BACT</name>
<feature type="binding site" evidence="14 15">
    <location>
        <position position="50"/>
    </location>
    <ligand>
        <name>a divalent metal cation</name>
        <dbReference type="ChEBI" id="CHEBI:60240"/>
    </ligand>
</feature>
<evidence type="ECO:0000256" key="17">
    <source>
        <dbReference type="SAM" id="MobiDB-lite"/>
    </source>
</evidence>
<keyword evidence="12 14" id="KW-0378">Hydrolase</keyword>
<protein>
    <recommendedName>
        <fullName evidence="7 14">Ribonuclease HII</fullName>
        <shortName evidence="14">RNase HII</shortName>
        <ecNumber evidence="6 14">3.1.26.4</ecNumber>
    </recommendedName>
</protein>
<evidence type="ECO:0000256" key="13">
    <source>
        <dbReference type="ARBA" id="ARBA00023211"/>
    </source>
</evidence>
<evidence type="ECO:0000256" key="1">
    <source>
        <dbReference type="ARBA" id="ARBA00000077"/>
    </source>
</evidence>
<sequence>MLKRLQVPPQQKRRKTSQEVDEQELKRLHTMATYEEKARRQGYKLVAGVDEAGRGPLAGPVVAAACILPPRFRVPGVNDSKKLTPQKRAQLFQEITTHPKVIYGVGIVATEIIDTINILQATIQAMLDAVNQLSSQPQALLVDGLQLPHPVIPCQKLIHGDSLSLCIAAASIIAKETRDRLMVELDQQWPAYGFAQHKGYGTQQHLDALREHGPCPIHRKTFEPIKSMFAEALNCSIC</sequence>
<feature type="domain" description="RNase H type-2" evidence="18">
    <location>
        <begin position="44"/>
        <end position="234"/>
    </location>
</feature>
<dbReference type="PANTHER" id="PTHR10954:SF18">
    <property type="entry name" value="RIBONUCLEASE HII"/>
    <property type="match status" value="1"/>
</dbReference>
<dbReference type="PROSITE" id="PS51975">
    <property type="entry name" value="RNASE_H_2"/>
    <property type="match status" value="1"/>
</dbReference>
<dbReference type="GO" id="GO:0003723">
    <property type="term" value="F:RNA binding"/>
    <property type="evidence" value="ECO:0007669"/>
    <property type="project" value="UniProtKB-UniRule"/>
</dbReference>
<evidence type="ECO:0000256" key="15">
    <source>
        <dbReference type="PROSITE-ProRule" id="PRU01319"/>
    </source>
</evidence>
<evidence type="ECO:0000256" key="11">
    <source>
        <dbReference type="ARBA" id="ARBA00022759"/>
    </source>
</evidence>
<dbReference type="EC" id="3.1.26.4" evidence="6 14"/>
<dbReference type="NCBIfam" id="NF000594">
    <property type="entry name" value="PRK00015.1-1"/>
    <property type="match status" value="1"/>
</dbReference>
<reference evidence="19 20" key="1">
    <citation type="journal article" date="2014" name="Mol. Biol. Evol.">
        <title>Massive expansion of Ubiquitination-related gene families within the Chlamydiae.</title>
        <authorList>
            <person name="Domman D."/>
            <person name="Collingro A."/>
            <person name="Lagkouvardos I."/>
            <person name="Gehre L."/>
            <person name="Weinmaier T."/>
            <person name="Rattei T."/>
            <person name="Subtil A."/>
            <person name="Horn M."/>
        </authorList>
    </citation>
    <scope>NUCLEOTIDE SEQUENCE [LARGE SCALE GENOMIC DNA]</scope>
    <source>
        <strain evidence="19 20">OEW1</strain>
    </source>
</reference>
<dbReference type="Proteomes" id="UP000031307">
    <property type="component" value="Unassembled WGS sequence"/>
</dbReference>
<evidence type="ECO:0000256" key="8">
    <source>
        <dbReference type="ARBA" id="ARBA00022490"/>
    </source>
</evidence>
<feature type="binding site" evidence="14 15">
    <location>
        <position position="143"/>
    </location>
    <ligand>
        <name>a divalent metal cation</name>
        <dbReference type="ChEBI" id="CHEBI:60240"/>
    </ligand>
</feature>
<dbReference type="PANTHER" id="PTHR10954">
    <property type="entry name" value="RIBONUCLEASE H2 SUBUNIT A"/>
    <property type="match status" value="1"/>
</dbReference>
<dbReference type="GO" id="GO:0004523">
    <property type="term" value="F:RNA-DNA hybrid ribonuclease activity"/>
    <property type="evidence" value="ECO:0007669"/>
    <property type="project" value="UniProtKB-UniRule"/>
</dbReference>
<dbReference type="Gene3D" id="3.30.420.10">
    <property type="entry name" value="Ribonuclease H-like superfamily/Ribonuclease H"/>
    <property type="match status" value="1"/>
</dbReference>
<dbReference type="InterPro" id="IPR012337">
    <property type="entry name" value="RNaseH-like_sf"/>
</dbReference>
<dbReference type="FunFam" id="3.30.420.10:FF:000006">
    <property type="entry name" value="Ribonuclease HII"/>
    <property type="match status" value="1"/>
</dbReference>
<keyword evidence="8 14" id="KW-0963">Cytoplasm</keyword>
<keyword evidence="10 14" id="KW-0479">Metal-binding</keyword>
<evidence type="ECO:0000256" key="10">
    <source>
        <dbReference type="ARBA" id="ARBA00022723"/>
    </source>
</evidence>
<comment type="cofactor">
    <cofactor evidence="2">
        <name>Mg(2+)</name>
        <dbReference type="ChEBI" id="CHEBI:18420"/>
    </cofactor>
</comment>
<dbReference type="GO" id="GO:0030145">
    <property type="term" value="F:manganese ion binding"/>
    <property type="evidence" value="ECO:0007669"/>
    <property type="project" value="UniProtKB-UniRule"/>
</dbReference>
<dbReference type="NCBIfam" id="NF000595">
    <property type="entry name" value="PRK00015.1-3"/>
    <property type="match status" value="1"/>
</dbReference>
<gene>
    <name evidence="14 19" type="primary">rnhB</name>
    <name evidence="19" type="ORF">DB43_GF00530</name>
</gene>
<evidence type="ECO:0000256" key="14">
    <source>
        <dbReference type="HAMAP-Rule" id="MF_00052"/>
    </source>
</evidence>
<evidence type="ECO:0000256" key="7">
    <source>
        <dbReference type="ARBA" id="ARBA00019179"/>
    </source>
</evidence>
<comment type="similarity">
    <text evidence="5 14 16">Belongs to the RNase HII family.</text>
</comment>
<dbReference type="GO" id="GO:0032299">
    <property type="term" value="C:ribonuclease H2 complex"/>
    <property type="evidence" value="ECO:0007669"/>
    <property type="project" value="TreeGrafter"/>
</dbReference>
<keyword evidence="11 14" id="KW-0255">Endonuclease</keyword>
<comment type="cofactor">
    <cofactor evidence="14 15">
        <name>Mn(2+)</name>
        <dbReference type="ChEBI" id="CHEBI:29035"/>
    </cofactor>
    <cofactor evidence="14 15">
        <name>Mg(2+)</name>
        <dbReference type="ChEBI" id="CHEBI:18420"/>
    </cofactor>
    <text evidence="14 15">Manganese or magnesium. Binds 1 divalent metal ion per monomer in the absence of substrate. May bind a second metal ion after substrate binding.</text>
</comment>
<dbReference type="InterPro" id="IPR024567">
    <property type="entry name" value="RNase_HII/HIII_dom"/>
</dbReference>
<feature type="binding site" evidence="14 15">
    <location>
        <position position="51"/>
    </location>
    <ligand>
        <name>a divalent metal cation</name>
        <dbReference type="ChEBI" id="CHEBI:60240"/>
    </ligand>
</feature>
<comment type="catalytic activity">
    <reaction evidence="1 14 15 16">
        <text>Endonucleolytic cleavage to 5'-phosphomonoester.</text>
        <dbReference type="EC" id="3.1.26.4"/>
    </reaction>
</comment>
<dbReference type="GO" id="GO:0006298">
    <property type="term" value="P:mismatch repair"/>
    <property type="evidence" value="ECO:0007669"/>
    <property type="project" value="TreeGrafter"/>
</dbReference>
<dbReference type="InterPro" id="IPR036397">
    <property type="entry name" value="RNaseH_sf"/>
</dbReference>
<evidence type="ECO:0000256" key="3">
    <source>
        <dbReference type="ARBA" id="ARBA00004065"/>
    </source>
</evidence>
<comment type="subcellular location">
    <subcellularLocation>
        <location evidence="4 14">Cytoplasm</location>
    </subcellularLocation>
</comment>
<comment type="caution">
    <text evidence="19">The sequence shown here is derived from an EMBL/GenBank/DDBJ whole genome shotgun (WGS) entry which is preliminary data.</text>
</comment>
<evidence type="ECO:0000313" key="19">
    <source>
        <dbReference type="EMBL" id="KIA77511.1"/>
    </source>
</evidence>
<proteinExistence type="inferred from homology"/>
<evidence type="ECO:0000256" key="2">
    <source>
        <dbReference type="ARBA" id="ARBA00001946"/>
    </source>
</evidence>
<dbReference type="AlphaFoldDB" id="A0A0C1C1H8"/>
<dbReference type="HAMAP" id="MF_00052_B">
    <property type="entry name" value="RNase_HII_B"/>
    <property type="match status" value="1"/>
</dbReference>
<dbReference type="InterPro" id="IPR001352">
    <property type="entry name" value="RNase_HII/HIII"/>
</dbReference>
<accession>A0A0C1C1H8</accession>
<evidence type="ECO:0000256" key="16">
    <source>
        <dbReference type="RuleBase" id="RU003515"/>
    </source>
</evidence>
<dbReference type="GO" id="GO:0005737">
    <property type="term" value="C:cytoplasm"/>
    <property type="evidence" value="ECO:0007669"/>
    <property type="project" value="UniProtKB-SubCell"/>
</dbReference>
<dbReference type="CDD" id="cd07182">
    <property type="entry name" value="RNase_HII_bacteria_HII_like"/>
    <property type="match status" value="1"/>
</dbReference>
<evidence type="ECO:0000256" key="9">
    <source>
        <dbReference type="ARBA" id="ARBA00022722"/>
    </source>
</evidence>